<reference evidence="2" key="1">
    <citation type="submission" date="2022-10" db="EMBL/GenBank/DDBJ databases">
        <authorList>
            <person name="Hyden B.L."/>
            <person name="Feng K."/>
            <person name="Yates T."/>
            <person name="Jawdy S."/>
            <person name="Smart L.B."/>
            <person name="Muchero W."/>
        </authorList>
    </citation>
    <scope>NUCLEOTIDE SEQUENCE</scope>
    <source>
        <tissue evidence="2">Shoot tip</tissue>
    </source>
</reference>
<reference evidence="2" key="2">
    <citation type="journal article" date="2023" name="Int. J. Mol. Sci.">
        <title>De Novo Assembly and Annotation of 11 Diverse Shrub Willow (Salix) Genomes Reveals Novel Gene Organization in Sex-Linked Regions.</title>
        <authorList>
            <person name="Hyden B."/>
            <person name="Feng K."/>
            <person name="Yates T.B."/>
            <person name="Jawdy S."/>
            <person name="Cereghino C."/>
            <person name="Smart L.B."/>
            <person name="Muchero W."/>
        </authorList>
    </citation>
    <scope>NUCLEOTIDE SEQUENCE</scope>
    <source>
        <tissue evidence="2">Shoot tip</tissue>
    </source>
</reference>
<feature type="compositionally biased region" description="Basic and acidic residues" evidence="1">
    <location>
        <begin position="92"/>
        <end position="101"/>
    </location>
</feature>
<feature type="region of interest" description="Disordered" evidence="1">
    <location>
        <begin position="159"/>
        <end position="205"/>
    </location>
</feature>
<evidence type="ECO:0000313" key="3">
    <source>
        <dbReference type="Proteomes" id="UP001141253"/>
    </source>
</evidence>
<comment type="caution">
    <text evidence="2">The sequence shown here is derived from an EMBL/GenBank/DDBJ whole genome shotgun (WGS) entry which is preliminary data.</text>
</comment>
<feature type="region of interest" description="Disordered" evidence="1">
    <location>
        <begin position="20"/>
        <end position="124"/>
    </location>
</feature>
<evidence type="ECO:0000256" key="1">
    <source>
        <dbReference type="SAM" id="MobiDB-lite"/>
    </source>
</evidence>
<sequence>MQPNLPSNYVTLAQLQQRWMKQKEEEEEEQEGKNQKKLHNKESGPLQVQAIRRNSDRKSNHMNIIGAYVEQPSAVSVEENDREMKMKKEKKERKGQVREPEELTTGSEPHHALLVKSEKKNAGYERKWDTRMEYRAKVEKMVEENNQTAEIEKKIEDLSVEKESEKSKRQNRVINGRNSYANGGNRNYRSYNDGGDRGNGHYRGGYARFIGNEQRKGRDNGKVWVKKQEVADGGYMVGNQSSSGSLLKGLE</sequence>
<gene>
    <name evidence="2" type="ORF">OIU77_025275</name>
</gene>
<accession>A0ABQ9BXC5</accession>
<feature type="compositionally biased region" description="Basic and acidic residues" evidence="1">
    <location>
        <begin position="159"/>
        <end position="168"/>
    </location>
</feature>
<dbReference type="EMBL" id="JAPFFI010000006">
    <property type="protein sequence ID" value="KAJ6391250.1"/>
    <property type="molecule type" value="Genomic_DNA"/>
</dbReference>
<dbReference type="Proteomes" id="UP001141253">
    <property type="component" value="Chromosome 2"/>
</dbReference>
<feature type="compositionally biased region" description="Basic and acidic residues" evidence="1">
    <location>
        <begin position="108"/>
        <end position="124"/>
    </location>
</feature>
<evidence type="ECO:0000313" key="2">
    <source>
        <dbReference type="EMBL" id="KAJ6391250.1"/>
    </source>
</evidence>
<name>A0ABQ9BXC5_9ROSI</name>
<protein>
    <submittedName>
        <fullName evidence="2">Uncharacterized protein</fullName>
    </submittedName>
</protein>
<keyword evidence="3" id="KW-1185">Reference proteome</keyword>
<feature type="compositionally biased region" description="Polar residues" evidence="1">
    <location>
        <begin position="172"/>
        <end position="190"/>
    </location>
</feature>
<organism evidence="2 3">
    <name type="scientific">Salix suchowensis</name>
    <dbReference type="NCBI Taxonomy" id="1278906"/>
    <lineage>
        <taxon>Eukaryota</taxon>
        <taxon>Viridiplantae</taxon>
        <taxon>Streptophyta</taxon>
        <taxon>Embryophyta</taxon>
        <taxon>Tracheophyta</taxon>
        <taxon>Spermatophyta</taxon>
        <taxon>Magnoliopsida</taxon>
        <taxon>eudicotyledons</taxon>
        <taxon>Gunneridae</taxon>
        <taxon>Pentapetalae</taxon>
        <taxon>rosids</taxon>
        <taxon>fabids</taxon>
        <taxon>Malpighiales</taxon>
        <taxon>Salicaceae</taxon>
        <taxon>Saliceae</taxon>
        <taxon>Salix</taxon>
    </lineage>
</organism>
<proteinExistence type="predicted"/>